<evidence type="ECO:0000313" key="3">
    <source>
        <dbReference type="Proteomes" id="UP000319783"/>
    </source>
</evidence>
<accession>A0A533Q9H6</accession>
<evidence type="ECO:0000313" key="2">
    <source>
        <dbReference type="EMBL" id="TLD41334.1"/>
    </source>
</evidence>
<keyword evidence="1" id="KW-0812">Transmembrane</keyword>
<evidence type="ECO:0000256" key="1">
    <source>
        <dbReference type="SAM" id="Phobius"/>
    </source>
</evidence>
<feature type="transmembrane region" description="Helical" evidence="1">
    <location>
        <begin position="20"/>
        <end position="38"/>
    </location>
</feature>
<dbReference type="AlphaFoldDB" id="A0A533Q9H6"/>
<organism evidence="2 3">
    <name type="scientific">Candidatus Jettenia ecosi</name>
    <dbReference type="NCBI Taxonomy" id="2494326"/>
    <lineage>
        <taxon>Bacteria</taxon>
        <taxon>Pseudomonadati</taxon>
        <taxon>Planctomycetota</taxon>
        <taxon>Candidatus Brocadiia</taxon>
        <taxon>Candidatus Brocadiales</taxon>
        <taxon>Candidatus Brocadiaceae</taxon>
        <taxon>Candidatus Jettenia</taxon>
    </lineage>
</organism>
<gene>
    <name evidence="2" type="ORF">JETT_2394</name>
</gene>
<sequence>MYFFGILGRLIWTPLGTARGVAFFFFLAFVVLTGLRLLKASSIEGSS</sequence>
<keyword evidence="1" id="KW-1133">Transmembrane helix</keyword>
<reference evidence="2 3" key="1">
    <citation type="submission" date="2019-04" db="EMBL/GenBank/DDBJ databases">
        <title>Genome of a novel bacterium Candidatus Jettenia ecosi reconstructed from metagenome of an anammox bioreactor.</title>
        <authorList>
            <person name="Mardanov A.V."/>
            <person name="Beletsky A.V."/>
            <person name="Ravin N.V."/>
            <person name="Botchkova E.A."/>
            <person name="Litti Y.V."/>
            <person name="Nozhevnikova A.N."/>
        </authorList>
    </citation>
    <scope>NUCLEOTIDE SEQUENCE [LARGE SCALE GENOMIC DNA]</scope>
    <source>
        <strain evidence="2">J2</strain>
    </source>
</reference>
<protein>
    <submittedName>
        <fullName evidence="2">Uncharacterized protein</fullName>
    </submittedName>
</protein>
<keyword evidence="1" id="KW-0472">Membrane</keyword>
<proteinExistence type="predicted"/>
<dbReference type="Proteomes" id="UP000319783">
    <property type="component" value="Unassembled WGS sequence"/>
</dbReference>
<comment type="caution">
    <text evidence="2">The sequence shown here is derived from an EMBL/GenBank/DDBJ whole genome shotgun (WGS) entry which is preliminary data.</text>
</comment>
<name>A0A533Q9H6_9BACT</name>
<dbReference type="EMBL" id="SULG01000052">
    <property type="protein sequence ID" value="TLD41334.1"/>
    <property type="molecule type" value="Genomic_DNA"/>
</dbReference>